<reference evidence="2" key="1">
    <citation type="submission" date="2020-11" db="EMBL/GenBank/DDBJ databases">
        <authorList>
            <consortium name="DOE Joint Genome Institute"/>
            <person name="Ahrendt S."/>
            <person name="Riley R."/>
            <person name="Andreopoulos W."/>
            <person name="Labutti K."/>
            <person name="Pangilinan J."/>
            <person name="Ruiz-Duenas F.J."/>
            <person name="Barrasa J.M."/>
            <person name="Sanchez-Garcia M."/>
            <person name="Camarero S."/>
            <person name="Miyauchi S."/>
            <person name="Serrano A."/>
            <person name="Linde D."/>
            <person name="Babiker R."/>
            <person name="Drula E."/>
            <person name="Ayuso-Fernandez I."/>
            <person name="Pacheco R."/>
            <person name="Padilla G."/>
            <person name="Ferreira P."/>
            <person name="Barriuso J."/>
            <person name="Kellner H."/>
            <person name="Castanera R."/>
            <person name="Alfaro M."/>
            <person name="Ramirez L."/>
            <person name="Pisabarro A.G."/>
            <person name="Kuo A."/>
            <person name="Tritt A."/>
            <person name="Lipzen A."/>
            <person name="He G."/>
            <person name="Yan M."/>
            <person name="Ng V."/>
            <person name="Cullen D."/>
            <person name="Martin F."/>
            <person name="Rosso M.-N."/>
            <person name="Henrissat B."/>
            <person name="Hibbett D."/>
            <person name="Martinez A.T."/>
            <person name="Grigoriev I.V."/>
        </authorList>
    </citation>
    <scope>NUCLEOTIDE SEQUENCE</scope>
    <source>
        <strain evidence="2">CBS 506.95</strain>
    </source>
</reference>
<feature type="compositionally biased region" description="Polar residues" evidence="1">
    <location>
        <begin position="914"/>
        <end position="924"/>
    </location>
</feature>
<evidence type="ECO:0000313" key="2">
    <source>
        <dbReference type="EMBL" id="KAF9535694.1"/>
    </source>
</evidence>
<feature type="region of interest" description="Disordered" evidence="1">
    <location>
        <begin position="165"/>
        <end position="1058"/>
    </location>
</feature>
<feature type="compositionally biased region" description="Acidic residues" evidence="1">
    <location>
        <begin position="350"/>
        <end position="363"/>
    </location>
</feature>
<feature type="compositionally biased region" description="Polar residues" evidence="1">
    <location>
        <begin position="864"/>
        <end position="879"/>
    </location>
</feature>
<feature type="compositionally biased region" description="Polar residues" evidence="1">
    <location>
        <begin position="326"/>
        <end position="336"/>
    </location>
</feature>
<dbReference type="Proteomes" id="UP000807306">
    <property type="component" value="Unassembled WGS sequence"/>
</dbReference>
<feature type="compositionally biased region" description="Polar residues" evidence="1">
    <location>
        <begin position="165"/>
        <end position="175"/>
    </location>
</feature>
<feature type="compositionally biased region" description="Basic and acidic residues" evidence="1">
    <location>
        <begin position="662"/>
        <end position="676"/>
    </location>
</feature>
<dbReference type="OrthoDB" id="2687738at2759"/>
<feature type="compositionally biased region" description="Polar residues" evidence="1">
    <location>
        <begin position="822"/>
        <end position="833"/>
    </location>
</feature>
<organism evidence="2 3">
    <name type="scientific">Crepidotus variabilis</name>
    <dbReference type="NCBI Taxonomy" id="179855"/>
    <lineage>
        <taxon>Eukaryota</taxon>
        <taxon>Fungi</taxon>
        <taxon>Dikarya</taxon>
        <taxon>Basidiomycota</taxon>
        <taxon>Agaricomycotina</taxon>
        <taxon>Agaricomycetes</taxon>
        <taxon>Agaricomycetidae</taxon>
        <taxon>Agaricales</taxon>
        <taxon>Agaricineae</taxon>
        <taxon>Crepidotaceae</taxon>
        <taxon>Crepidotus</taxon>
    </lineage>
</organism>
<feature type="compositionally biased region" description="Low complexity" evidence="1">
    <location>
        <begin position="77"/>
        <end position="89"/>
    </location>
</feature>
<feature type="compositionally biased region" description="Polar residues" evidence="1">
    <location>
        <begin position="290"/>
        <end position="303"/>
    </location>
</feature>
<feature type="compositionally biased region" description="Low complexity" evidence="1">
    <location>
        <begin position="25"/>
        <end position="52"/>
    </location>
</feature>
<sequence>MPLLGGLFSKKNKSTTRLKGDDYASTTATSSNVSSPTISSYISPDSSVPSYPNAQNGFNGDHGQGAYPKHLQAPLMSNTSSSSSSAGNSKLRFFGRKKSSQKAAELAAQSAPDFQSMAYSTPPRLAHQTRATSSETDPSDLRRLRPPPSRSAIFAAYADPVSALSTRSLPNDNSFASDSSLLPPSPTPVSAPAKRPSLFAWGSKPSPVSSPRSPPGDSSFMSTDSLDSPADGSFNLKSFRHVQPPSPSSQPPNPSNASLAAPIPRPRGASVHSDASQRISVAAFREAQARRSQAGSPSPSNRGVSPVPALPSRSMTPEGSRGPLPSRSTTSIPQSAQRRRSSMAVTSTTDDSDSSEEEESEDESLYRGGRRRQPSGKVKAKSELGHGYAVESSFKRSDPPPPLPTRGPRSHSGHSAASNSRPRTQYEIEDDSDKQPMPPRSQSTLGHYDSPKERASTSIGSVIPSASAQKAVTANSTAPFDRKVTPTQATYSQQTTRGRAGIYPAPTDSDSGSDSDDAPLARLIAPKRPGSAMSSHSNPSLRSAGQSSGRSPNPPKPLIDITELTRGPIPTRAVTSPPKSDAGFTKGSTLLSQGNPIPFTSSPLVDSPTSEHHPPLTQKVPPPNFVSPPSTPAKELKEFFPPPMQSSVDKAAKVPPAPLRDPSQEQKKDIFSDRLARVVKKSLTSPVPTTITASPSSLPPSPPVSTPVSRDVSPFPGGLSDSSQPRLKTEPSRAALPRNPPPVIRRSESPADEDLAQLLGMGGIKFISRAGEEPDSTSSESESESENSDDSDKNNANRIAPIPIKQRSTPPAFAVMSRPSFPRQQSNGSSEITSPEVEKKSLSPQFAPRQRSSTLSVSPSATSFPSTRPSDSSLATTHTSGRSVSSQLMSSGSSSLSPLSTSPSSGRPTIGGRQRSSTMISPVSPSKIPAQVSSLPPQPIKPFQLPERPFISARRDSPASSTGDSSSGRTPYTPADGSDLGLQDDKKSRLKQDQWSGGASGLGIKRHTPNRRSVSFEDEPPLKPPTKSHIREGARNGSEGVDSNDEREQRRRERRRSEAKAAIELGKVINGPGPVLDDDGDDLLLNQPMNSRMSTFNPMMPMGGPMAMPVGFPGSGWGGNMAQSMLSPAQFMMPPPADPNMFAAHQQAMLYAKQAYQMAVAQQAMAAAGDEWERGSNVGGYGGGGSVYGGSNAPSMMSSPYGMMGGMMQPNWGGGSAYGGQTARYSTALNSGGMVNSSMSEYGGGSRQSGNWASSRSVYGESFGPSNDKAGRRSGQSNSRPSSQMWGSPRDSGYFPPVPPMPASQNNNGRGSPDPKGGQRSRTTSQPSLKGGPQARRPQPPSSWKASGV</sequence>
<feature type="compositionally biased region" description="Basic and acidic residues" evidence="1">
    <location>
        <begin position="1044"/>
        <end position="1058"/>
    </location>
</feature>
<feature type="compositionally biased region" description="Polar residues" evidence="1">
    <location>
        <begin position="532"/>
        <end position="551"/>
    </location>
</feature>
<feature type="compositionally biased region" description="Polar residues" evidence="1">
    <location>
        <begin position="485"/>
        <end position="497"/>
    </location>
</feature>
<feature type="compositionally biased region" description="Polar residues" evidence="1">
    <location>
        <begin position="413"/>
        <end position="423"/>
    </location>
</feature>
<comment type="caution">
    <text evidence="2">The sequence shown here is derived from an EMBL/GenBank/DDBJ whole genome shotgun (WGS) entry which is preliminary data.</text>
</comment>
<feature type="compositionally biased region" description="Basic and acidic residues" evidence="1">
    <location>
        <begin position="983"/>
        <end position="992"/>
    </location>
</feature>
<feature type="compositionally biased region" description="Low complexity" evidence="1">
    <location>
        <begin position="958"/>
        <end position="971"/>
    </location>
</feature>
<feature type="region of interest" description="Disordered" evidence="1">
    <location>
        <begin position="1"/>
        <end position="153"/>
    </location>
</feature>
<keyword evidence="3" id="KW-1185">Reference proteome</keyword>
<feature type="region of interest" description="Disordered" evidence="1">
    <location>
        <begin position="1240"/>
        <end position="1349"/>
    </location>
</feature>
<feature type="compositionally biased region" description="Pro residues" evidence="1">
    <location>
        <begin position="620"/>
        <end position="631"/>
    </location>
</feature>
<feature type="compositionally biased region" description="Polar residues" evidence="1">
    <location>
        <begin position="1274"/>
        <end position="1286"/>
    </location>
</feature>
<feature type="compositionally biased region" description="Low complexity" evidence="1">
    <location>
        <begin position="203"/>
        <end position="219"/>
    </location>
</feature>
<feature type="compositionally biased region" description="Pro residues" evidence="1">
    <location>
        <begin position="244"/>
        <end position="254"/>
    </location>
</feature>
<accession>A0A9P6EV66</accession>
<feature type="compositionally biased region" description="Polar residues" evidence="1">
    <location>
        <begin position="1248"/>
        <end position="1257"/>
    </location>
</feature>
<feature type="compositionally biased region" description="Polar residues" evidence="1">
    <location>
        <begin position="586"/>
        <end position="608"/>
    </location>
</feature>
<evidence type="ECO:0000313" key="3">
    <source>
        <dbReference type="Proteomes" id="UP000807306"/>
    </source>
</evidence>
<feature type="compositionally biased region" description="Polar residues" evidence="1">
    <location>
        <begin position="456"/>
        <end position="478"/>
    </location>
</feature>
<gene>
    <name evidence="2" type="ORF">CPB83DRAFT_888376</name>
</gene>
<name>A0A9P6EV66_9AGAR</name>
<feature type="compositionally biased region" description="Polar residues" evidence="1">
    <location>
        <begin position="682"/>
        <end position="693"/>
    </location>
</feature>
<feature type="compositionally biased region" description="Low complexity" evidence="1">
    <location>
        <begin position="880"/>
        <end position="908"/>
    </location>
</feature>
<dbReference type="EMBL" id="MU157824">
    <property type="protein sequence ID" value="KAF9535694.1"/>
    <property type="molecule type" value="Genomic_DNA"/>
</dbReference>
<feature type="compositionally biased region" description="Low complexity" evidence="1">
    <location>
        <begin position="852"/>
        <end position="863"/>
    </location>
</feature>
<evidence type="ECO:0000256" key="1">
    <source>
        <dbReference type="SAM" id="MobiDB-lite"/>
    </source>
</evidence>
<protein>
    <submittedName>
        <fullName evidence="2">Uncharacterized protein</fullName>
    </submittedName>
</protein>
<proteinExistence type="predicted"/>